<protein>
    <submittedName>
        <fullName evidence="2">OLC1v1008538C1</fullName>
    </submittedName>
</protein>
<organism evidence="2 3">
    <name type="scientific">Oldenlandia corymbosa var. corymbosa</name>
    <dbReference type="NCBI Taxonomy" id="529605"/>
    <lineage>
        <taxon>Eukaryota</taxon>
        <taxon>Viridiplantae</taxon>
        <taxon>Streptophyta</taxon>
        <taxon>Embryophyta</taxon>
        <taxon>Tracheophyta</taxon>
        <taxon>Spermatophyta</taxon>
        <taxon>Magnoliopsida</taxon>
        <taxon>eudicotyledons</taxon>
        <taxon>Gunneridae</taxon>
        <taxon>Pentapetalae</taxon>
        <taxon>asterids</taxon>
        <taxon>lamiids</taxon>
        <taxon>Gentianales</taxon>
        <taxon>Rubiaceae</taxon>
        <taxon>Rubioideae</taxon>
        <taxon>Spermacoceae</taxon>
        <taxon>Hedyotis-Oldenlandia complex</taxon>
        <taxon>Oldenlandia</taxon>
    </lineage>
</organism>
<name>A0AAV1DLU7_OLDCO</name>
<reference evidence="2" key="1">
    <citation type="submission" date="2023-03" db="EMBL/GenBank/DDBJ databases">
        <authorList>
            <person name="Julca I."/>
        </authorList>
    </citation>
    <scope>NUCLEOTIDE SEQUENCE</scope>
</reference>
<keyword evidence="3" id="KW-1185">Reference proteome</keyword>
<dbReference type="AlphaFoldDB" id="A0AAV1DLU7"/>
<feature type="region of interest" description="Disordered" evidence="1">
    <location>
        <begin position="116"/>
        <end position="164"/>
    </location>
</feature>
<sequence>MFASFFQKLSAPEAVQSSLIKQVKFINGTPTLEYEDDEFEKLIAPHRLSLVGKFSYGRPKMEEIHKEFKKIGFNGDYTLGFMNPRHILNRFEEEDDYQRAIAKPANESQLQTLAAVPEARAGESTSGLSKKEKSDVPVDVSNNPTLVDDSENKISSSPPMAEEAPVLENSNRYAALEEVSVEVVDEEEVVKVADVFEEDAMLSHEIQNISELVEAPRDVPLLATTSPLDVGTYLDDGVLGMSADDDYRVNIDE</sequence>
<evidence type="ECO:0000313" key="2">
    <source>
        <dbReference type="EMBL" id="CAI9108840.1"/>
    </source>
</evidence>
<dbReference type="EMBL" id="OX459123">
    <property type="protein sequence ID" value="CAI9108840.1"/>
    <property type="molecule type" value="Genomic_DNA"/>
</dbReference>
<evidence type="ECO:0000256" key="1">
    <source>
        <dbReference type="SAM" id="MobiDB-lite"/>
    </source>
</evidence>
<evidence type="ECO:0000313" key="3">
    <source>
        <dbReference type="Proteomes" id="UP001161247"/>
    </source>
</evidence>
<gene>
    <name evidence="2" type="ORF">OLC1_LOCUS16843</name>
</gene>
<dbReference type="Proteomes" id="UP001161247">
    <property type="component" value="Chromosome 6"/>
</dbReference>
<proteinExistence type="predicted"/>
<accession>A0AAV1DLU7</accession>